<accession>A0A6V7U7B5</accession>
<comment type="caution">
    <text evidence="1">The sequence shown here is derived from an EMBL/GenBank/DDBJ whole genome shotgun (WGS) entry which is preliminary data.</text>
</comment>
<proteinExistence type="predicted"/>
<name>A0A6V7U7B5_MELEN</name>
<dbReference type="EMBL" id="CAJEWN010000041">
    <property type="protein sequence ID" value="CAD2148371.1"/>
    <property type="molecule type" value="Genomic_DNA"/>
</dbReference>
<gene>
    <name evidence="1" type="ORF">MENT_LOCUS9310</name>
</gene>
<dbReference type="AlphaFoldDB" id="A0A6V7U7B5"/>
<dbReference type="Proteomes" id="UP000580250">
    <property type="component" value="Unassembled WGS sequence"/>
</dbReference>
<sequence>MVFSRLIPLENYFSTFPWHGGSIEGGELFEFWHPTVVWGIKREGELFEGGEFFKMRVYLIMGCILNRGYRLVASPLSGPTKQKNVS</sequence>
<protein>
    <submittedName>
        <fullName evidence="1">Uncharacterized protein</fullName>
    </submittedName>
</protein>
<evidence type="ECO:0000313" key="2">
    <source>
        <dbReference type="Proteomes" id="UP000580250"/>
    </source>
</evidence>
<evidence type="ECO:0000313" key="1">
    <source>
        <dbReference type="EMBL" id="CAD2148371.1"/>
    </source>
</evidence>
<reference evidence="1 2" key="1">
    <citation type="submission" date="2020-08" db="EMBL/GenBank/DDBJ databases">
        <authorList>
            <person name="Koutsovoulos G."/>
            <person name="Danchin GJ E."/>
        </authorList>
    </citation>
    <scope>NUCLEOTIDE SEQUENCE [LARGE SCALE GENOMIC DNA]</scope>
</reference>
<organism evidence="1 2">
    <name type="scientific">Meloidogyne enterolobii</name>
    <name type="common">Root-knot nematode worm</name>
    <name type="synonym">Meloidogyne mayaguensis</name>
    <dbReference type="NCBI Taxonomy" id="390850"/>
    <lineage>
        <taxon>Eukaryota</taxon>
        <taxon>Metazoa</taxon>
        <taxon>Ecdysozoa</taxon>
        <taxon>Nematoda</taxon>
        <taxon>Chromadorea</taxon>
        <taxon>Rhabditida</taxon>
        <taxon>Tylenchina</taxon>
        <taxon>Tylenchomorpha</taxon>
        <taxon>Tylenchoidea</taxon>
        <taxon>Meloidogynidae</taxon>
        <taxon>Meloidogyninae</taxon>
        <taxon>Meloidogyne</taxon>
    </lineage>
</organism>